<name>M2WUD1_GALSU</name>
<accession>M2WUD1</accession>
<dbReference type="GeneID" id="17086440"/>
<keyword evidence="1" id="KW-1133">Transmembrane helix</keyword>
<dbReference type="OMA" id="HARSIPR"/>
<dbReference type="CDD" id="cd02440">
    <property type="entry name" value="AdoMet_MTases"/>
    <property type="match status" value="1"/>
</dbReference>
<evidence type="ECO:0000259" key="2">
    <source>
        <dbReference type="PROSITE" id="PS51734"/>
    </source>
</evidence>
<dbReference type="GO" id="GO:0032259">
    <property type="term" value="P:methylation"/>
    <property type="evidence" value="ECO:0007669"/>
    <property type="project" value="UniProtKB-KW"/>
</dbReference>
<dbReference type="InterPro" id="IPR013216">
    <property type="entry name" value="Methyltransf_11"/>
</dbReference>
<keyword evidence="1" id="KW-0472">Membrane</keyword>
<dbReference type="GO" id="GO:0009507">
    <property type="term" value="C:chloroplast"/>
    <property type="evidence" value="ECO:0007669"/>
    <property type="project" value="EnsemblPlants"/>
</dbReference>
<gene>
    <name evidence="3" type="ORF">Gasu_48400</name>
</gene>
<dbReference type="PANTHER" id="PTHR44516:SF11">
    <property type="entry name" value="2-METHYL-6-PHYTYL-1,4-HYDROQUINONE METHYLTRANSFERASE 2, CHLOROPLASTIC"/>
    <property type="match status" value="1"/>
</dbReference>
<feature type="domain" description="MPBQ/MBSQ family SAM-binding methyltransferase profile" evidence="2">
    <location>
        <begin position="60"/>
        <end position="269"/>
    </location>
</feature>
<dbReference type="InterPro" id="IPR044649">
    <property type="entry name" value="MPBQ/MSBQ_MT"/>
</dbReference>
<dbReference type="GO" id="GO:0010189">
    <property type="term" value="P:vitamin E biosynthetic process"/>
    <property type="evidence" value="ECO:0007669"/>
    <property type="project" value="EnsemblPlants"/>
</dbReference>
<dbReference type="EMBL" id="KB454530">
    <property type="protein sequence ID" value="EME27540.1"/>
    <property type="molecule type" value="Genomic_DNA"/>
</dbReference>
<evidence type="ECO:0000313" key="3">
    <source>
        <dbReference type="EMBL" id="EME27540.1"/>
    </source>
</evidence>
<dbReference type="Pfam" id="PF08241">
    <property type="entry name" value="Methyltransf_11"/>
    <property type="match status" value="1"/>
</dbReference>
<dbReference type="AlphaFoldDB" id="M2WUD1"/>
<organism evidence="3 4">
    <name type="scientific">Galdieria sulphuraria</name>
    <name type="common">Red alga</name>
    <dbReference type="NCBI Taxonomy" id="130081"/>
    <lineage>
        <taxon>Eukaryota</taxon>
        <taxon>Rhodophyta</taxon>
        <taxon>Bangiophyceae</taxon>
        <taxon>Galdieriales</taxon>
        <taxon>Galdieriaceae</taxon>
        <taxon>Galdieria</taxon>
    </lineage>
</organism>
<dbReference type="GO" id="GO:0051741">
    <property type="term" value="F:2-methyl-6-phytyl-1,4-benzoquinone methyltransferase activity"/>
    <property type="evidence" value="ECO:0007669"/>
    <property type="project" value="EnsemblPlants"/>
</dbReference>
<evidence type="ECO:0000313" key="4">
    <source>
        <dbReference type="Proteomes" id="UP000030680"/>
    </source>
</evidence>
<dbReference type="SUPFAM" id="SSF53335">
    <property type="entry name" value="S-adenosyl-L-methionine-dependent methyltransferases"/>
    <property type="match status" value="1"/>
</dbReference>
<dbReference type="KEGG" id="gsl:Gasu_48400"/>
<keyword evidence="3" id="KW-0808">Transferase</keyword>
<keyword evidence="4" id="KW-1185">Reference proteome</keyword>
<dbReference type="PANTHER" id="PTHR44516">
    <property type="entry name" value="2-METHYL-6-PHYTYL-1,4-HYDROQUINONE METHYLTRANSFERASE, CHLOROPLASTIC"/>
    <property type="match status" value="1"/>
</dbReference>
<dbReference type="Proteomes" id="UP000030680">
    <property type="component" value="Unassembled WGS sequence"/>
</dbReference>
<dbReference type="eggNOG" id="KOG1540">
    <property type="taxonomic scope" value="Eukaryota"/>
</dbReference>
<keyword evidence="3" id="KW-0489">Methyltransferase</keyword>
<dbReference type="InterPro" id="IPR031164">
    <property type="entry name" value="SAM_MPBQ_MSBQ_MT"/>
</dbReference>
<dbReference type="Gene3D" id="3.40.50.150">
    <property type="entry name" value="Vaccinia Virus protein VP39"/>
    <property type="match status" value="1"/>
</dbReference>
<feature type="transmembrane region" description="Helical" evidence="1">
    <location>
        <begin position="307"/>
        <end position="330"/>
    </location>
</feature>
<dbReference type="OrthoDB" id="10017101at2759"/>
<dbReference type="InterPro" id="IPR029063">
    <property type="entry name" value="SAM-dependent_MTases_sf"/>
</dbReference>
<proteinExistence type="predicted"/>
<protein>
    <submittedName>
        <fullName evidence="3">MPBQ/MSBQ methyltransferase</fullName>
    </submittedName>
</protein>
<reference evidence="4" key="1">
    <citation type="journal article" date="2013" name="Science">
        <title>Gene transfer from bacteria and archaea facilitated evolution of an extremophilic eukaryote.</title>
        <authorList>
            <person name="Schonknecht G."/>
            <person name="Chen W.H."/>
            <person name="Ternes C.M."/>
            <person name="Barbier G.G."/>
            <person name="Shrestha R.P."/>
            <person name="Stanke M."/>
            <person name="Brautigam A."/>
            <person name="Baker B.J."/>
            <person name="Banfield J.F."/>
            <person name="Garavito R.M."/>
            <person name="Carr K."/>
            <person name="Wilkerson C."/>
            <person name="Rensing S.A."/>
            <person name="Gagneul D."/>
            <person name="Dickenson N.E."/>
            <person name="Oesterhelt C."/>
            <person name="Lercher M.J."/>
            <person name="Weber A.P."/>
        </authorList>
    </citation>
    <scope>NUCLEOTIDE SEQUENCE [LARGE SCALE GENOMIC DNA]</scope>
    <source>
        <strain evidence="4">074W</strain>
    </source>
</reference>
<keyword evidence="1" id="KW-0812">Transmembrane</keyword>
<evidence type="ECO:0000256" key="1">
    <source>
        <dbReference type="SAM" id="Phobius"/>
    </source>
</evidence>
<dbReference type="PROSITE" id="PS51734">
    <property type="entry name" value="SAM_MPBQ_MSBQ_MT"/>
    <property type="match status" value="1"/>
</dbReference>
<dbReference type="RefSeq" id="XP_005704060.1">
    <property type="nucleotide sequence ID" value="XM_005704003.1"/>
</dbReference>
<dbReference type="Gramene" id="EME27540">
    <property type="protein sequence ID" value="EME27540"/>
    <property type="gene ID" value="Gasu_48400"/>
</dbReference>
<dbReference type="STRING" id="130081.M2WUD1"/>
<sequence length="344" mass="39574">MAWIVSTFGTETFRRGVFCNSCKSLLSKKRSTFFILKLNRCTMNLTDASLSNMTERAKKGLIQHKKEAFWFYRFLSIVYDTIVNPFHWTVEMRDTSLKQAELVSRDLKVLDAGGGTGFTTEGIVQYVDAHNITLLDQSPHQMAKAKKKPKLSSVNFVEGDAENLPFPSNSFDRYISAGSIEYWPEPQRGISEAYRVLRCGGVATVIGPVRATHWFSRFWCDLWMLFPTEEEYRYWFQKAGFEDIRVSYIGPAAYKGIREHGLIMGLTISGKKPVNGPSEPVCRLGPMQESLSSPYTWQQKLLFPFRWLLGCIAGFYYFLLPFFIMFYAAVFMRDRPTKDSQTRV</sequence>